<dbReference type="AlphaFoldDB" id="A0A9Q1JU21"/>
<dbReference type="EMBL" id="JAKOGI010000736">
    <property type="protein sequence ID" value="KAJ8430953.1"/>
    <property type="molecule type" value="Genomic_DNA"/>
</dbReference>
<evidence type="ECO:0000313" key="1">
    <source>
        <dbReference type="EMBL" id="KAJ8430953.1"/>
    </source>
</evidence>
<protein>
    <submittedName>
        <fullName evidence="1">Uncharacterized protein</fullName>
    </submittedName>
</protein>
<organism evidence="1 2">
    <name type="scientific">Carnegiea gigantea</name>
    <dbReference type="NCBI Taxonomy" id="171969"/>
    <lineage>
        <taxon>Eukaryota</taxon>
        <taxon>Viridiplantae</taxon>
        <taxon>Streptophyta</taxon>
        <taxon>Embryophyta</taxon>
        <taxon>Tracheophyta</taxon>
        <taxon>Spermatophyta</taxon>
        <taxon>Magnoliopsida</taxon>
        <taxon>eudicotyledons</taxon>
        <taxon>Gunneridae</taxon>
        <taxon>Pentapetalae</taxon>
        <taxon>Caryophyllales</taxon>
        <taxon>Cactineae</taxon>
        <taxon>Cactaceae</taxon>
        <taxon>Cactoideae</taxon>
        <taxon>Echinocereeae</taxon>
        <taxon>Carnegiea</taxon>
    </lineage>
</organism>
<reference evidence="1" key="1">
    <citation type="submission" date="2022-04" db="EMBL/GenBank/DDBJ databases">
        <title>Carnegiea gigantea Genome sequencing and assembly v2.</title>
        <authorList>
            <person name="Copetti D."/>
            <person name="Sanderson M.J."/>
            <person name="Burquez A."/>
            <person name="Wojciechowski M.F."/>
        </authorList>
    </citation>
    <scope>NUCLEOTIDE SEQUENCE</scope>
    <source>
        <strain evidence="1">SGP5-SGP5p</strain>
        <tissue evidence="1">Aerial part</tissue>
    </source>
</reference>
<proteinExistence type="predicted"/>
<comment type="caution">
    <text evidence="1">The sequence shown here is derived from an EMBL/GenBank/DDBJ whole genome shotgun (WGS) entry which is preliminary data.</text>
</comment>
<keyword evidence="2" id="KW-1185">Reference proteome</keyword>
<name>A0A9Q1JU21_9CARY</name>
<accession>A0A9Q1JU21</accession>
<dbReference type="Proteomes" id="UP001153076">
    <property type="component" value="Unassembled WGS sequence"/>
</dbReference>
<gene>
    <name evidence="1" type="ORF">Cgig2_003537</name>
</gene>
<evidence type="ECO:0000313" key="2">
    <source>
        <dbReference type="Proteomes" id="UP001153076"/>
    </source>
</evidence>
<sequence length="170" mass="18695">MNFSASLIIQQRNYESMRNPQISTSGHANPPFSWDSSHFLVDTFALSRRSVFSLACLISAIFRTLGIDAVLCCSMMIDYALTTPKGGDAFGMEKLGCLTVSLSRSGKSVGIFSNFVVDDFVFWPLDDDLFSLTTLPTPEGGGAFEMPSCEIREMKKNVEARETVSVARKP</sequence>